<dbReference type="PANTHER" id="PTHR43178:SF2">
    <property type="entry name" value="DIHYDROLIPOYLLYSINE-RESIDUE ACETYLTRANSFERASE COMPONENT OF PYRUVATE DEHYDROGENASE COMPLEX"/>
    <property type="match status" value="1"/>
</dbReference>
<dbReference type="Pfam" id="PF02817">
    <property type="entry name" value="E3_binding"/>
    <property type="match status" value="1"/>
</dbReference>
<feature type="domain" description="Peripheral subunit-binding (PSBD)" evidence="11">
    <location>
        <begin position="144"/>
        <end position="181"/>
    </location>
</feature>
<evidence type="ECO:0000313" key="13">
    <source>
        <dbReference type="Proteomes" id="UP001359308"/>
    </source>
</evidence>
<evidence type="ECO:0000256" key="3">
    <source>
        <dbReference type="ARBA" id="ARBA00022679"/>
    </source>
</evidence>
<evidence type="ECO:0000256" key="4">
    <source>
        <dbReference type="ARBA" id="ARBA00022737"/>
    </source>
</evidence>
<sequence>MAQEQTVVVPDIGDFKDVEIIEVLVKPGDKVAANDSLITLESDKAAMEIPSPYSGTVTEVHVSVGSKVSMGTPILQLRADEEAAASAAVAPAEPAPLEPAAALAAAAPLPAAPSAGNNTQAIPASVPAPPAPMPVAEEGAGPAHASPAVRRFARELGVDVAKVRGTGPKGRILKTDVQSFVKQAVAKAERVGGSGFAVPEMPEIDFAQFGPIERQPLSRIQKLSSANLHRTWLTIPHVTQHDEADITELESFRTALKAESVKRDVKLTLLPFIIKAAVAALKDFPRFNASLAPNGEELILKSYYHVGFAVDTPDGLVVPVIRDADTKGIWDIAAELAAIGDKARSKKLRTADLQGGTFTVSSLGGIGGTAFTPIINAPEVAILGVSKAQLRPVFQDGQFVPRLMLPLSLSYDHRVIDGADGVRFITHVSSLLADMRRVLL</sequence>
<dbReference type="PANTHER" id="PTHR43178">
    <property type="entry name" value="DIHYDROLIPOAMIDE ACETYLTRANSFERASE COMPONENT OF PYRUVATE DEHYDROGENASE COMPLEX"/>
    <property type="match status" value="1"/>
</dbReference>
<comment type="catalytic activity">
    <reaction evidence="8 9">
        <text>N(6)-[(R)-dihydrolipoyl]-L-lysyl-[protein] + acetyl-CoA = N(6)-[(R)-S(8)-acetyldihydrolipoyl]-L-lysyl-[protein] + CoA</text>
        <dbReference type="Rhea" id="RHEA:17017"/>
        <dbReference type="Rhea" id="RHEA-COMP:10475"/>
        <dbReference type="Rhea" id="RHEA-COMP:10478"/>
        <dbReference type="ChEBI" id="CHEBI:57287"/>
        <dbReference type="ChEBI" id="CHEBI:57288"/>
        <dbReference type="ChEBI" id="CHEBI:83100"/>
        <dbReference type="ChEBI" id="CHEBI:83111"/>
        <dbReference type="EC" id="2.3.1.12"/>
    </reaction>
</comment>
<dbReference type="GO" id="GO:0004742">
    <property type="term" value="F:dihydrolipoyllysine-residue acetyltransferase activity"/>
    <property type="evidence" value="ECO:0007669"/>
    <property type="project" value="UniProtKB-EC"/>
</dbReference>
<keyword evidence="6 9" id="KW-0012">Acyltransferase</keyword>
<comment type="similarity">
    <text evidence="1 9">Belongs to the 2-oxoacid dehydrogenase family.</text>
</comment>
<keyword evidence="3 9" id="KW-0808">Transferase</keyword>
<protein>
    <recommendedName>
        <fullName evidence="9">Acetyltransferase component of pyruvate dehydrogenase complex</fullName>
        <ecNumber evidence="9">2.3.1.12</ecNumber>
    </recommendedName>
</protein>
<dbReference type="SUPFAM" id="SSF51230">
    <property type="entry name" value="Single hybrid motif"/>
    <property type="match status" value="1"/>
</dbReference>
<dbReference type="InterPro" id="IPR003016">
    <property type="entry name" value="2-oxoA_DH_lipoyl-BS"/>
</dbReference>
<dbReference type="InterPro" id="IPR001078">
    <property type="entry name" value="2-oxoacid_DH_actylTfrase"/>
</dbReference>
<dbReference type="InterPro" id="IPR004167">
    <property type="entry name" value="PSBD"/>
</dbReference>
<accession>A0ABZ2F9D6</accession>
<dbReference type="InterPro" id="IPR006256">
    <property type="entry name" value="AcTrfase_Pyrv_DH_cplx"/>
</dbReference>
<dbReference type="Gene3D" id="3.30.559.10">
    <property type="entry name" value="Chloramphenicol acetyltransferase-like domain"/>
    <property type="match status" value="1"/>
</dbReference>
<comment type="cofactor">
    <cofactor evidence="9">
        <name>(R)-lipoate</name>
        <dbReference type="ChEBI" id="CHEBI:83088"/>
    </cofactor>
    <text evidence="9">Binds 1 lipoyl cofactor covalently.</text>
</comment>
<dbReference type="Gene3D" id="2.40.50.100">
    <property type="match status" value="1"/>
</dbReference>
<dbReference type="InterPro" id="IPR000089">
    <property type="entry name" value="Biotin_lipoyl"/>
</dbReference>
<evidence type="ECO:0000313" key="12">
    <source>
        <dbReference type="EMBL" id="WWF02822.1"/>
    </source>
</evidence>
<proteinExistence type="inferred from homology"/>
<keyword evidence="5 9" id="KW-0450">Lipoyl</keyword>
<dbReference type="Proteomes" id="UP001359308">
    <property type="component" value="Chromosome"/>
</dbReference>
<evidence type="ECO:0000256" key="5">
    <source>
        <dbReference type="ARBA" id="ARBA00022823"/>
    </source>
</evidence>
<dbReference type="SUPFAM" id="SSF47005">
    <property type="entry name" value="Peripheral subunit-binding domain of 2-oxo acid dehydrogenase complex"/>
    <property type="match status" value="1"/>
</dbReference>
<feature type="domain" description="Lipoyl-binding" evidence="10">
    <location>
        <begin position="4"/>
        <end position="78"/>
    </location>
</feature>
<dbReference type="PROSITE" id="PS51826">
    <property type="entry name" value="PSBD"/>
    <property type="match status" value="1"/>
</dbReference>
<dbReference type="CDD" id="cd06849">
    <property type="entry name" value="lipoyl_domain"/>
    <property type="match status" value="1"/>
</dbReference>
<dbReference type="InterPro" id="IPR036625">
    <property type="entry name" value="E3-bd_dom_sf"/>
</dbReference>
<dbReference type="EMBL" id="CP104311">
    <property type="protein sequence ID" value="WWF02822.1"/>
    <property type="molecule type" value="Genomic_DNA"/>
</dbReference>
<dbReference type="InterPro" id="IPR023213">
    <property type="entry name" value="CAT-like_dom_sf"/>
</dbReference>
<dbReference type="PROSITE" id="PS00189">
    <property type="entry name" value="LIPOYL"/>
    <property type="match status" value="1"/>
</dbReference>
<evidence type="ECO:0000259" key="11">
    <source>
        <dbReference type="PROSITE" id="PS51826"/>
    </source>
</evidence>
<evidence type="ECO:0000256" key="6">
    <source>
        <dbReference type="ARBA" id="ARBA00023315"/>
    </source>
</evidence>
<evidence type="ECO:0000256" key="1">
    <source>
        <dbReference type="ARBA" id="ARBA00007317"/>
    </source>
</evidence>
<dbReference type="NCBIfam" id="TIGR01348">
    <property type="entry name" value="PDHac_trf_long"/>
    <property type="match status" value="1"/>
</dbReference>
<dbReference type="SUPFAM" id="SSF52777">
    <property type="entry name" value="CoA-dependent acyltransferases"/>
    <property type="match status" value="1"/>
</dbReference>
<dbReference type="RefSeq" id="WP_198323074.1">
    <property type="nucleotide sequence ID" value="NZ_CP104311.1"/>
</dbReference>
<comment type="subunit">
    <text evidence="2 9">Forms a 24-polypeptide structural core with octahedral symmetry.</text>
</comment>
<name>A0ABZ2F9D6_METCP</name>
<keyword evidence="13" id="KW-1185">Reference proteome</keyword>
<dbReference type="InterPro" id="IPR050743">
    <property type="entry name" value="2-oxoacid_DH_E2_comp"/>
</dbReference>
<dbReference type="Pfam" id="PF00364">
    <property type="entry name" value="Biotin_lipoyl"/>
    <property type="match status" value="1"/>
</dbReference>
<evidence type="ECO:0000256" key="7">
    <source>
        <dbReference type="ARBA" id="ARBA00025211"/>
    </source>
</evidence>
<dbReference type="PROSITE" id="PS50968">
    <property type="entry name" value="BIOTINYL_LIPOYL"/>
    <property type="match status" value="1"/>
</dbReference>
<comment type="function">
    <text evidence="7">The pyruvate dehydrogenase complex catalyzes the overall conversion of pyruvate to acetyl-CoA and CO(2). It contains multiple copies of three enzymatic components: pyruvate dehydrogenase (E1), dihydrolipoamide acetyltransferase (E2) and lipoamide dehydrogenase (E3).</text>
</comment>
<dbReference type="Pfam" id="PF00198">
    <property type="entry name" value="2-oxoacid_dh"/>
    <property type="match status" value="1"/>
</dbReference>
<reference evidence="12 13" key="1">
    <citation type="submission" date="2022-09" db="EMBL/GenBank/DDBJ databases">
        <authorList>
            <person name="Giprobiosintez L."/>
        </authorList>
    </citation>
    <scope>NUCLEOTIDE SEQUENCE [LARGE SCALE GENOMIC DNA]</scope>
    <source>
        <strain evidence="13">VKPM-B-12549 (GBS-15)</strain>
    </source>
</reference>
<organism evidence="12 13">
    <name type="scientific">Methylococcus capsulatus</name>
    <dbReference type="NCBI Taxonomy" id="414"/>
    <lineage>
        <taxon>Bacteria</taxon>
        <taxon>Pseudomonadati</taxon>
        <taxon>Pseudomonadota</taxon>
        <taxon>Gammaproteobacteria</taxon>
        <taxon>Methylococcales</taxon>
        <taxon>Methylococcaceae</taxon>
        <taxon>Methylococcus</taxon>
    </lineage>
</organism>
<dbReference type="InterPro" id="IPR011053">
    <property type="entry name" value="Single_hybrid_motif"/>
</dbReference>
<keyword evidence="4" id="KW-0677">Repeat</keyword>
<evidence type="ECO:0000256" key="8">
    <source>
        <dbReference type="ARBA" id="ARBA00048370"/>
    </source>
</evidence>
<evidence type="ECO:0000259" key="10">
    <source>
        <dbReference type="PROSITE" id="PS50968"/>
    </source>
</evidence>
<evidence type="ECO:0000256" key="9">
    <source>
        <dbReference type="RuleBase" id="RU361137"/>
    </source>
</evidence>
<gene>
    <name evidence="12" type="primary">aceF</name>
    <name evidence="12" type="ORF">N4J17_04195</name>
</gene>
<evidence type="ECO:0000256" key="2">
    <source>
        <dbReference type="ARBA" id="ARBA00011484"/>
    </source>
</evidence>
<dbReference type="EC" id="2.3.1.12" evidence="9"/>
<dbReference type="Gene3D" id="4.10.320.10">
    <property type="entry name" value="E3-binding domain"/>
    <property type="match status" value="1"/>
</dbReference>